<comment type="caution">
    <text evidence="2">The sequence shown here is derived from an EMBL/GenBank/DDBJ whole genome shotgun (WGS) entry which is preliminary data.</text>
</comment>
<evidence type="ECO:0000313" key="2">
    <source>
        <dbReference type="EMBL" id="MCI96304.1"/>
    </source>
</evidence>
<keyword evidence="3" id="KW-1185">Reference proteome</keyword>
<reference evidence="2 3" key="1">
    <citation type="journal article" date="2018" name="Front. Plant Sci.">
        <title>Red Clover (Trifolium pratense) and Zigzag Clover (T. medium) - A Picture of Genomic Similarities and Differences.</title>
        <authorList>
            <person name="Dluhosova J."/>
            <person name="Istvanek J."/>
            <person name="Nedelnik J."/>
            <person name="Repkova J."/>
        </authorList>
    </citation>
    <scope>NUCLEOTIDE SEQUENCE [LARGE SCALE GENOMIC DNA]</scope>
    <source>
        <strain evidence="3">cv. 10/8</strain>
        <tissue evidence="2">Leaf</tissue>
    </source>
</reference>
<proteinExistence type="predicted"/>
<dbReference type="EMBL" id="LXQA011411139">
    <property type="protein sequence ID" value="MCI96304.1"/>
    <property type="molecule type" value="Genomic_DNA"/>
</dbReference>
<sequence>VIIDAIPSKEVKPKVAINSNKQPNVEEKPVKKQPKVDAKPAKEQP</sequence>
<evidence type="ECO:0000313" key="3">
    <source>
        <dbReference type="Proteomes" id="UP000265520"/>
    </source>
</evidence>
<feature type="non-terminal residue" evidence="2">
    <location>
        <position position="1"/>
    </location>
</feature>
<feature type="region of interest" description="Disordered" evidence="1">
    <location>
        <begin position="14"/>
        <end position="45"/>
    </location>
</feature>
<feature type="compositionally biased region" description="Basic and acidic residues" evidence="1">
    <location>
        <begin position="24"/>
        <end position="45"/>
    </location>
</feature>
<protein>
    <submittedName>
        <fullName evidence="2">Uncharacterized protein</fullName>
    </submittedName>
</protein>
<name>A0A392W6N9_9FABA</name>
<dbReference type="AlphaFoldDB" id="A0A392W6N9"/>
<accession>A0A392W6N9</accession>
<dbReference type="Proteomes" id="UP000265520">
    <property type="component" value="Unassembled WGS sequence"/>
</dbReference>
<evidence type="ECO:0000256" key="1">
    <source>
        <dbReference type="SAM" id="MobiDB-lite"/>
    </source>
</evidence>
<organism evidence="2 3">
    <name type="scientific">Trifolium medium</name>
    <dbReference type="NCBI Taxonomy" id="97028"/>
    <lineage>
        <taxon>Eukaryota</taxon>
        <taxon>Viridiplantae</taxon>
        <taxon>Streptophyta</taxon>
        <taxon>Embryophyta</taxon>
        <taxon>Tracheophyta</taxon>
        <taxon>Spermatophyta</taxon>
        <taxon>Magnoliopsida</taxon>
        <taxon>eudicotyledons</taxon>
        <taxon>Gunneridae</taxon>
        <taxon>Pentapetalae</taxon>
        <taxon>rosids</taxon>
        <taxon>fabids</taxon>
        <taxon>Fabales</taxon>
        <taxon>Fabaceae</taxon>
        <taxon>Papilionoideae</taxon>
        <taxon>50 kb inversion clade</taxon>
        <taxon>NPAAA clade</taxon>
        <taxon>Hologalegina</taxon>
        <taxon>IRL clade</taxon>
        <taxon>Trifolieae</taxon>
        <taxon>Trifolium</taxon>
    </lineage>
</organism>